<dbReference type="NCBIfam" id="NF047646">
    <property type="entry name" value="REP_Tyr_transpos"/>
    <property type="match status" value="1"/>
</dbReference>
<dbReference type="PANTHER" id="PTHR36966:SF1">
    <property type="entry name" value="REP-ASSOCIATED TYROSINE TRANSPOSASE"/>
    <property type="match status" value="1"/>
</dbReference>
<evidence type="ECO:0000313" key="2">
    <source>
        <dbReference type="EMBL" id="NIJ53896.1"/>
    </source>
</evidence>
<dbReference type="InterPro" id="IPR002686">
    <property type="entry name" value="Transposase_17"/>
</dbReference>
<name>A0ABX0ULL2_9BACT</name>
<dbReference type="Gene3D" id="3.30.70.1290">
    <property type="entry name" value="Transposase IS200-like"/>
    <property type="match status" value="1"/>
</dbReference>
<dbReference type="Proteomes" id="UP001179181">
    <property type="component" value="Unassembled WGS sequence"/>
</dbReference>
<proteinExistence type="predicted"/>
<dbReference type="SMART" id="SM01321">
    <property type="entry name" value="Y1_Tnp"/>
    <property type="match status" value="1"/>
</dbReference>
<feature type="domain" description="Transposase IS200-like" evidence="1">
    <location>
        <begin position="9"/>
        <end position="147"/>
    </location>
</feature>
<dbReference type="EMBL" id="JAASQJ010000003">
    <property type="protein sequence ID" value="NIJ53896.1"/>
    <property type="molecule type" value="Genomic_DNA"/>
</dbReference>
<dbReference type="InterPro" id="IPR052715">
    <property type="entry name" value="RAYT_transposase"/>
</dbReference>
<dbReference type="Pfam" id="PF01797">
    <property type="entry name" value="Y1_Tnp"/>
    <property type="match status" value="1"/>
</dbReference>
<comment type="caution">
    <text evidence="2">The sequence shown here is derived from an EMBL/GenBank/DDBJ whole genome shotgun (WGS) entry which is preliminary data.</text>
</comment>
<dbReference type="InterPro" id="IPR036515">
    <property type="entry name" value="Transposase_17_sf"/>
</dbReference>
<accession>A0ABX0ULL2</accession>
<dbReference type="PANTHER" id="PTHR36966">
    <property type="entry name" value="REP-ASSOCIATED TYROSINE TRANSPOSASE"/>
    <property type="match status" value="1"/>
</dbReference>
<keyword evidence="3" id="KW-1185">Reference proteome</keyword>
<evidence type="ECO:0000259" key="1">
    <source>
        <dbReference type="SMART" id="SM01321"/>
    </source>
</evidence>
<protein>
    <submittedName>
        <fullName evidence="2">REP element-mobilizing transposase RayT</fullName>
    </submittedName>
</protein>
<dbReference type="SUPFAM" id="SSF143422">
    <property type="entry name" value="Transposase IS200-like"/>
    <property type="match status" value="1"/>
</dbReference>
<organism evidence="2 3">
    <name type="scientific">Dyadobacter arcticus</name>
    <dbReference type="NCBI Taxonomy" id="1078754"/>
    <lineage>
        <taxon>Bacteria</taxon>
        <taxon>Pseudomonadati</taxon>
        <taxon>Bacteroidota</taxon>
        <taxon>Cytophagia</taxon>
        <taxon>Cytophagales</taxon>
        <taxon>Spirosomataceae</taxon>
        <taxon>Dyadobacter</taxon>
    </lineage>
</organism>
<dbReference type="RefSeq" id="WP_167271485.1">
    <property type="nucleotide sequence ID" value="NZ_JAASQJ010000003.1"/>
</dbReference>
<sequence>MSTAYKIQDQSAPHFLTFQIIDWVDILSRKVYRDIIIDSMIFCRQRKKLKVYAYVIMTNHMHVIWRAGDDNLSDVIRDFKKFTARKIIETIPDILESRADWMLKRFEFSARKNARNSVNQFWTHENHAVELFSPRFIQQKLNYIHLNPVRAGWVENAEDYLYSSARNYANLDALMEIEFV</sequence>
<evidence type="ECO:0000313" key="3">
    <source>
        <dbReference type="Proteomes" id="UP001179181"/>
    </source>
</evidence>
<reference evidence="2 3" key="1">
    <citation type="submission" date="2020-03" db="EMBL/GenBank/DDBJ databases">
        <title>Genomic Encyclopedia of Type Strains, Phase IV (KMG-IV): sequencing the most valuable type-strain genomes for metagenomic binning, comparative biology and taxonomic classification.</title>
        <authorList>
            <person name="Goeker M."/>
        </authorList>
    </citation>
    <scope>NUCLEOTIDE SEQUENCE [LARGE SCALE GENOMIC DNA]</scope>
    <source>
        <strain evidence="2 3">DSM 102865</strain>
    </source>
</reference>
<gene>
    <name evidence="2" type="ORF">FHS68_003078</name>
</gene>